<feature type="region of interest" description="Disordered" evidence="1">
    <location>
        <begin position="20"/>
        <end position="57"/>
    </location>
</feature>
<evidence type="ECO:0000313" key="3">
    <source>
        <dbReference type="Proteomes" id="UP000182259"/>
    </source>
</evidence>
<organism evidence="2 3">
    <name type="scientific">Sungouiella intermedia</name>
    <dbReference type="NCBI Taxonomy" id="45354"/>
    <lineage>
        <taxon>Eukaryota</taxon>
        <taxon>Fungi</taxon>
        <taxon>Dikarya</taxon>
        <taxon>Ascomycota</taxon>
        <taxon>Saccharomycotina</taxon>
        <taxon>Pichiomycetes</taxon>
        <taxon>Metschnikowiaceae</taxon>
        <taxon>Sungouiella</taxon>
    </lineage>
</organism>
<feature type="compositionally biased region" description="Basic and acidic residues" evidence="1">
    <location>
        <begin position="39"/>
        <end position="48"/>
    </location>
</feature>
<evidence type="ECO:0000313" key="2">
    <source>
        <dbReference type="EMBL" id="SGZ53688.1"/>
    </source>
</evidence>
<dbReference type="AlphaFoldDB" id="A0A1L0DCQ5"/>
<evidence type="ECO:0000256" key="1">
    <source>
        <dbReference type="SAM" id="MobiDB-lite"/>
    </source>
</evidence>
<feature type="compositionally biased region" description="Acidic residues" evidence="1">
    <location>
        <begin position="100"/>
        <end position="116"/>
    </location>
</feature>
<reference evidence="2 3" key="1">
    <citation type="submission" date="2016-10" db="EMBL/GenBank/DDBJ databases">
        <authorList>
            <person name="de Groot N.N."/>
        </authorList>
    </citation>
    <scope>NUCLEOTIDE SEQUENCE [LARGE SCALE GENOMIC DNA]</scope>
    <source>
        <strain evidence="2 3">PYCC 4715</strain>
    </source>
</reference>
<sequence length="349" mass="40012">MVLHKNKWDHKAKISYLKKHGLTRPKQAPQITPKWSSKKTSEARRTLNLDDSDDSDWDSDDEALINHFYPEIAEQNILEDQKLKIKRQIINGLREKMNEEQENDGEEENIEEQQEDEMGGIYLGTQPEEEIELPELDSRLADFVITDLKPSKNRKLLKNKILDNLLEDYGISSYKDTVSNTNYNDSKKEKNVDRLTADQLHGLRIGESDNAPDSSIRTLTEEEKFEHTERSKKLESAKLYEQMKKKFGESTAKSKVLEINNFNAQDLRLMEVLNLKLTQTNEKITLDDDLNLLLGGSSENHTESLAQNVDLDSLLALATQGHKPDSKIDTHNYGKASKVDEDFLDDLLG</sequence>
<gene>
    <name evidence="2" type="ORF">SAMEA4029009_CIC11G00000004378</name>
</gene>
<name>A0A1L0DCQ5_9ASCO</name>
<feature type="region of interest" description="Disordered" evidence="1">
    <location>
        <begin position="96"/>
        <end position="116"/>
    </location>
</feature>
<dbReference type="Proteomes" id="UP000182259">
    <property type="component" value="Chromosome III"/>
</dbReference>
<protein>
    <submittedName>
        <fullName evidence="2">CIC11C00000004378</fullName>
    </submittedName>
</protein>
<proteinExistence type="predicted"/>
<dbReference type="EMBL" id="LT635766">
    <property type="protein sequence ID" value="SGZ53688.1"/>
    <property type="molecule type" value="Genomic_DNA"/>
</dbReference>
<accession>A0A1L0DCQ5</accession>
<feature type="compositionally biased region" description="Basic and acidic residues" evidence="1">
    <location>
        <begin position="219"/>
        <end position="230"/>
    </location>
</feature>
<feature type="region of interest" description="Disordered" evidence="1">
    <location>
        <begin position="205"/>
        <end position="230"/>
    </location>
</feature>